<dbReference type="Gramene" id="mRNA:HanXRQr2_Chr03g0099741">
    <property type="protein sequence ID" value="mRNA:HanXRQr2_Chr03g0099741"/>
    <property type="gene ID" value="HanXRQr2_Chr03g0099741"/>
</dbReference>
<proteinExistence type="predicted"/>
<reference evidence="1" key="2">
    <citation type="submission" date="2020-06" db="EMBL/GenBank/DDBJ databases">
        <title>Helianthus annuus Genome sequencing and assembly Release 2.</title>
        <authorList>
            <person name="Gouzy J."/>
            <person name="Langlade N."/>
            <person name="Munos S."/>
        </authorList>
    </citation>
    <scope>NUCLEOTIDE SEQUENCE</scope>
    <source>
        <tissue evidence="1">Leaves</tissue>
    </source>
</reference>
<dbReference type="AlphaFoldDB" id="A0A9K3JEA5"/>
<reference evidence="1" key="1">
    <citation type="journal article" date="2017" name="Nature">
        <title>The sunflower genome provides insights into oil metabolism, flowering and Asterid evolution.</title>
        <authorList>
            <person name="Badouin H."/>
            <person name="Gouzy J."/>
            <person name="Grassa C.J."/>
            <person name="Murat F."/>
            <person name="Staton S.E."/>
            <person name="Cottret L."/>
            <person name="Lelandais-Briere C."/>
            <person name="Owens G.L."/>
            <person name="Carrere S."/>
            <person name="Mayjonade B."/>
            <person name="Legrand L."/>
            <person name="Gill N."/>
            <person name="Kane N.C."/>
            <person name="Bowers J.E."/>
            <person name="Hubner S."/>
            <person name="Bellec A."/>
            <person name="Berard A."/>
            <person name="Berges H."/>
            <person name="Blanchet N."/>
            <person name="Boniface M.C."/>
            <person name="Brunel D."/>
            <person name="Catrice O."/>
            <person name="Chaidir N."/>
            <person name="Claudel C."/>
            <person name="Donnadieu C."/>
            <person name="Faraut T."/>
            <person name="Fievet G."/>
            <person name="Helmstetter N."/>
            <person name="King M."/>
            <person name="Knapp S.J."/>
            <person name="Lai Z."/>
            <person name="Le Paslier M.C."/>
            <person name="Lippi Y."/>
            <person name="Lorenzon L."/>
            <person name="Mandel J.R."/>
            <person name="Marage G."/>
            <person name="Marchand G."/>
            <person name="Marquand E."/>
            <person name="Bret-Mestries E."/>
            <person name="Morien E."/>
            <person name="Nambeesan S."/>
            <person name="Nguyen T."/>
            <person name="Pegot-Espagnet P."/>
            <person name="Pouilly N."/>
            <person name="Raftis F."/>
            <person name="Sallet E."/>
            <person name="Schiex T."/>
            <person name="Thomas J."/>
            <person name="Vandecasteele C."/>
            <person name="Vares D."/>
            <person name="Vear F."/>
            <person name="Vautrin S."/>
            <person name="Crespi M."/>
            <person name="Mangin B."/>
            <person name="Burke J.M."/>
            <person name="Salse J."/>
            <person name="Munos S."/>
            <person name="Vincourt P."/>
            <person name="Rieseberg L.H."/>
            <person name="Langlade N.B."/>
        </authorList>
    </citation>
    <scope>NUCLEOTIDE SEQUENCE</scope>
    <source>
        <tissue evidence="1">Leaves</tissue>
    </source>
</reference>
<name>A0A9K3JEA5_HELAN</name>
<dbReference type="EMBL" id="MNCJ02000318">
    <property type="protein sequence ID" value="KAF5813543.1"/>
    <property type="molecule type" value="Genomic_DNA"/>
</dbReference>
<gene>
    <name evidence="1" type="ORF">HanXRQr2_Chr03g0099741</name>
</gene>
<comment type="caution">
    <text evidence="1">The sequence shown here is derived from an EMBL/GenBank/DDBJ whole genome shotgun (WGS) entry which is preliminary data.</text>
</comment>
<organism evidence="1 2">
    <name type="scientific">Helianthus annuus</name>
    <name type="common">Common sunflower</name>
    <dbReference type="NCBI Taxonomy" id="4232"/>
    <lineage>
        <taxon>Eukaryota</taxon>
        <taxon>Viridiplantae</taxon>
        <taxon>Streptophyta</taxon>
        <taxon>Embryophyta</taxon>
        <taxon>Tracheophyta</taxon>
        <taxon>Spermatophyta</taxon>
        <taxon>Magnoliopsida</taxon>
        <taxon>eudicotyledons</taxon>
        <taxon>Gunneridae</taxon>
        <taxon>Pentapetalae</taxon>
        <taxon>asterids</taxon>
        <taxon>campanulids</taxon>
        <taxon>Asterales</taxon>
        <taxon>Asteraceae</taxon>
        <taxon>Asteroideae</taxon>
        <taxon>Heliantheae alliance</taxon>
        <taxon>Heliantheae</taxon>
        <taxon>Helianthus</taxon>
    </lineage>
</organism>
<dbReference type="Proteomes" id="UP000215914">
    <property type="component" value="Unassembled WGS sequence"/>
</dbReference>
<accession>A0A9K3JEA5</accession>
<sequence length="144" mass="15059">MSMSKAEAAAALEAAHTKKRAREALDHAVTLMGREKINVSVSVNNNTKGNVNNGVAVGPVVVEGNVVNKVDDSNEVLKALNAVELKDNGVMEVDVDSKDSGIGSVVENGSVKKDDLVKIGESGQEQGPEKVQVVVENNVSNPVN</sequence>
<evidence type="ECO:0000313" key="2">
    <source>
        <dbReference type="Proteomes" id="UP000215914"/>
    </source>
</evidence>
<protein>
    <submittedName>
        <fullName evidence="1">Uncharacterized protein</fullName>
    </submittedName>
</protein>
<keyword evidence="2" id="KW-1185">Reference proteome</keyword>
<evidence type="ECO:0000313" key="1">
    <source>
        <dbReference type="EMBL" id="KAF5813543.1"/>
    </source>
</evidence>